<evidence type="ECO:0000256" key="7">
    <source>
        <dbReference type="SAM" id="MobiDB-lite"/>
    </source>
</evidence>
<sequence length="291" mass="33402">MADGKVVKPKTQKGKRVIENRSAKVVENTKTAMFIRGGRTSELVTQVLKDLRKNIVRPFEDQTSIEFFSVRNDASLFIFGSHSKKRPHNLVIGRCFDGHVLDMFELGITRFISLQDFKAAKCTAGTKPCLMFTGEEFENNSEYKRLKNVLIDFFRGTVTQKVRLQGLEHVIQCTAYEGKIFFRSYRTALKKSGGRTPYVELDEIGPSLDFQLRRTRLAADDLMKEANRVPKETKAKKVKNVDYDPFGTKSGKVHMQRQDYSKLQTRKMKGLKRGQEDDKETTPTKKKKTED</sequence>
<dbReference type="InterPro" id="IPR007109">
    <property type="entry name" value="Brix"/>
</dbReference>
<dbReference type="InParanoid" id="A7RWQ0"/>
<evidence type="ECO:0000256" key="5">
    <source>
        <dbReference type="ARBA" id="ARBA00030889"/>
    </source>
</evidence>
<organism evidence="9 10">
    <name type="scientific">Nematostella vectensis</name>
    <name type="common">Starlet sea anemone</name>
    <dbReference type="NCBI Taxonomy" id="45351"/>
    <lineage>
        <taxon>Eukaryota</taxon>
        <taxon>Metazoa</taxon>
        <taxon>Cnidaria</taxon>
        <taxon>Anthozoa</taxon>
        <taxon>Hexacorallia</taxon>
        <taxon>Actiniaria</taxon>
        <taxon>Edwardsiidae</taxon>
        <taxon>Nematostella</taxon>
    </lineage>
</organism>
<feature type="region of interest" description="Disordered" evidence="7">
    <location>
        <begin position="229"/>
        <end position="291"/>
    </location>
</feature>
<dbReference type="PROSITE" id="PS50833">
    <property type="entry name" value="BRIX"/>
    <property type="match status" value="1"/>
</dbReference>
<dbReference type="Proteomes" id="UP000001593">
    <property type="component" value="Unassembled WGS sequence"/>
</dbReference>
<evidence type="ECO:0000256" key="1">
    <source>
        <dbReference type="ARBA" id="ARBA00004604"/>
    </source>
</evidence>
<dbReference type="Pfam" id="PF04427">
    <property type="entry name" value="Brix"/>
    <property type="match status" value="1"/>
</dbReference>
<keyword evidence="4 6" id="KW-0539">Nucleus</keyword>
<gene>
    <name evidence="9" type="ORF">NEMVEDRAFT_v1g228910</name>
</gene>
<dbReference type="GO" id="GO:0005730">
    <property type="term" value="C:nucleolus"/>
    <property type="evidence" value="ECO:0000318"/>
    <property type="project" value="GO_Central"/>
</dbReference>
<accession>A7RWQ0</accession>
<reference evidence="9 10" key="1">
    <citation type="journal article" date="2007" name="Science">
        <title>Sea anemone genome reveals ancestral eumetazoan gene repertoire and genomic organization.</title>
        <authorList>
            <person name="Putnam N.H."/>
            <person name="Srivastava M."/>
            <person name="Hellsten U."/>
            <person name="Dirks B."/>
            <person name="Chapman J."/>
            <person name="Salamov A."/>
            <person name="Terry A."/>
            <person name="Shapiro H."/>
            <person name="Lindquist E."/>
            <person name="Kapitonov V.V."/>
            <person name="Jurka J."/>
            <person name="Genikhovich G."/>
            <person name="Grigoriev I.V."/>
            <person name="Lucas S.M."/>
            <person name="Steele R.E."/>
            <person name="Finnerty J.R."/>
            <person name="Technau U."/>
            <person name="Martindale M.Q."/>
            <person name="Rokhsar D.S."/>
        </authorList>
    </citation>
    <scope>NUCLEOTIDE SEQUENCE [LARGE SCALE GENOMIC DNA]</scope>
    <source>
        <strain evidence="10">CH2 X CH6</strain>
    </source>
</reference>
<dbReference type="STRING" id="45351.A7RWQ0"/>
<dbReference type="HOGENOM" id="CLU_049783_1_1_1"/>
<keyword evidence="10" id="KW-1185">Reference proteome</keyword>
<dbReference type="FunCoup" id="A7RWQ0">
    <property type="interactions" value="550"/>
</dbReference>
<feature type="compositionally biased region" description="Basic and acidic residues" evidence="7">
    <location>
        <begin position="229"/>
        <end position="242"/>
    </location>
</feature>
<dbReference type="PANTHER" id="PTHR12728">
    <property type="entry name" value="BRIX DOMAIN CONTAINING PROTEIN"/>
    <property type="match status" value="1"/>
</dbReference>
<evidence type="ECO:0000259" key="8">
    <source>
        <dbReference type="PROSITE" id="PS50833"/>
    </source>
</evidence>
<dbReference type="GO" id="GO:0000463">
    <property type="term" value="P:maturation of LSU-rRNA from tricistronic rRNA transcript (SSU-rRNA, 5.8S rRNA, LSU-rRNA)"/>
    <property type="evidence" value="ECO:0000318"/>
    <property type="project" value="GO_Central"/>
</dbReference>
<dbReference type="PhylomeDB" id="A7RWQ0"/>
<dbReference type="EMBL" id="DS469548">
    <property type="protein sequence ID" value="EDO44007.1"/>
    <property type="molecule type" value="Genomic_DNA"/>
</dbReference>
<evidence type="ECO:0000256" key="4">
    <source>
        <dbReference type="ARBA" id="ARBA00023242"/>
    </source>
</evidence>
<evidence type="ECO:0000313" key="10">
    <source>
        <dbReference type="Proteomes" id="UP000001593"/>
    </source>
</evidence>
<dbReference type="PANTHER" id="PTHR12728:SF0">
    <property type="entry name" value="RIBOSOME PRODUCTION FACTOR 2 HOMOLOG"/>
    <property type="match status" value="1"/>
</dbReference>
<evidence type="ECO:0000256" key="3">
    <source>
        <dbReference type="ARBA" id="ARBA00020387"/>
    </source>
</evidence>
<feature type="domain" description="Brix" evidence="8">
    <location>
        <begin position="1"/>
        <end position="221"/>
    </location>
</feature>
<comment type="subcellular location">
    <subcellularLocation>
        <location evidence="1 6">Nucleus</location>
        <location evidence="1 6">Nucleolus</location>
    </subcellularLocation>
</comment>
<dbReference type="GO" id="GO:0019843">
    <property type="term" value="F:rRNA binding"/>
    <property type="evidence" value="ECO:0000318"/>
    <property type="project" value="GO_Central"/>
</dbReference>
<dbReference type="SMART" id="SM00879">
    <property type="entry name" value="Brix"/>
    <property type="match status" value="1"/>
</dbReference>
<name>A7RWQ0_NEMVE</name>
<protein>
    <recommendedName>
        <fullName evidence="3 6">Ribosome production factor 2 homolog</fullName>
    </recommendedName>
    <alternativeName>
        <fullName evidence="5 6">Ribosome biogenesis protein RPF2 homolog</fullName>
    </alternativeName>
</protein>
<evidence type="ECO:0000313" key="9">
    <source>
        <dbReference type="EMBL" id="EDO44007.1"/>
    </source>
</evidence>
<dbReference type="GO" id="GO:0000027">
    <property type="term" value="P:ribosomal large subunit assembly"/>
    <property type="evidence" value="ECO:0007669"/>
    <property type="project" value="InterPro"/>
</dbReference>
<proteinExistence type="inferred from homology"/>
<dbReference type="InterPro" id="IPR039770">
    <property type="entry name" value="Rpf2"/>
</dbReference>
<comment type="similarity">
    <text evidence="2 6">Belongs to the RPF2 family.</text>
</comment>
<evidence type="ECO:0000256" key="2">
    <source>
        <dbReference type="ARBA" id="ARBA00010782"/>
    </source>
</evidence>
<dbReference type="OMA" id="VGLKPMF"/>
<dbReference type="eggNOG" id="KOG3031">
    <property type="taxonomic scope" value="Eukaryota"/>
</dbReference>
<feature type="compositionally biased region" description="Basic and acidic residues" evidence="7">
    <location>
        <begin position="273"/>
        <end position="291"/>
    </location>
</feature>
<evidence type="ECO:0000256" key="6">
    <source>
        <dbReference type="RuleBase" id="RU367086"/>
    </source>
</evidence>
<dbReference type="AlphaFoldDB" id="A7RWQ0"/>